<dbReference type="HOGENOM" id="CLU_2343357_0_0_9"/>
<evidence type="ECO:0000256" key="6">
    <source>
        <dbReference type="SAM" id="Phobius"/>
    </source>
</evidence>
<name>B1HWP7_LYSSC</name>
<sequence>MMELFLFMLERVGLIIVFAFLMSRWRLFREKLFQEQGTKEKIWLIITFSSLCIISSYTGIKIESGTIHPLNQMIHSTITAEEAMANTRLIGVAIAGI</sequence>
<evidence type="ECO:0000259" key="7">
    <source>
        <dbReference type="Pfam" id="PF07694"/>
    </source>
</evidence>
<keyword evidence="5 6" id="KW-0472">Membrane</keyword>
<protein>
    <submittedName>
        <fullName evidence="8">GAF:ATP-binding region, ATPase-like:Histidine kinase internal region:5TM Receptors of the LytS-YhcK type, transmembrane region</fullName>
    </submittedName>
</protein>
<reference evidence="8 9" key="1">
    <citation type="journal article" date="2008" name="J. Bacteriol.">
        <title>Complete genome sequence of the mosquitocidal bacterium Bacillus sphaericus C3-41 and comparison with those of closely related Bacillus species.</title>
        <authorList>
            <person name="Hu X."/>
            <person name="Fan W."/>
            <person name="Han B."/>
            <person name="Liu H."/>
            <person name="Zheng D."/>
            <person name="Li Q."/>
            <person name="Dong W."/>
            <person name="Yan J."/>
            <person name="Gao M."/>
            <person name="Berry C."/>
            <person name="Yuan Z."/>
        </authorList>
    </citation>
    <scope>NUCLEOTIDE SEQUENCE [LARGE SCALE GENOMIC DNA]</scope>
    <source>
        <strain evidence="8 9">C3-41</strain>
    </source>
</reference>
<feature type="domain" description="Signal transduction histidine kinase 5TM receptor LytS transmembrane region" evidence="7">
    <location>
        <begin position="27"/>
        <end position="97"/>
    </location>
</feature>
<evidence type="ECO:0000256" key="2">
    <source>
        <dbReference type="ARBA" id="ARBA00022475"/>
    </source>
</evidence>
<dbReference type="KEGG" id="lsp:Bsph_0581"/>
<proteinExistence type="predicted"/>
<evidence type="ECO:0000256" key="1">
    <source>
        <dbReference type="ARBA" id="ARBA00004651"/>
    </source>
</evidence>
<dbReference type="AlphaFoldDB" id="B1HWP7"/>
<feature type="transmembrane region" description="Helical" evidence="6">
    <location>
        <begin position="6"/>
        <end position="22"/>
    </location>
</feature>
<evidence type="ECO:0000313" key="8">
    <source>
        <dbReference type="EMBL" id="ACA38204.1"/>
    </source>
</evidence>
<keyword evidence="8" id="KW-0675">Receptor</keyword>
<evidence type="ECO:0000256" key="3">
    <source>
        <dbReference type="ARBA" id="ARBA00022692"/>
    </source>
</evidence>
<feature type="transmembrane region" description="Helical" evidence="6">
    <location>
        <begin position="42"/>
        <end position="60"/>
    </location>
</feature>
<keyword evidence="2" id="KW-1003">Cell membrane</keyword>
<evidence type="ECO:0000256" key="4">
    <source>
        <dbReference type="ARBA" id="ARBA00022989"/>
    </source>
</evidence>
<comment type="subcellular location">
    <subcellularLocation>
        <location evidence="1">Cell membrane</location>
        <topology evidence="1">Multi-pass membrane protein</topology>
    </subcellularLocation>
</comment>
<keyword evidence="4 6" id="KW-1133">Transmembrane helix</keyword>
<dbReference type="GO" id="GO:0005886">
    <property type="term" value="C:plasma membrane"/>
    <property type="evidence" value="ECO:0007669"/>
    <property type="project" value="UniProtKB-SubCell"/>
</dbReference>
<keyword evidence="3 6" id="KW-0812">Transmembrane</keyword>
<keyword evidence="8" id="KW-0547">Nucleotide-binding</keyword>
<dbReference type="Pfam" id="PF07694">
    <property type="entry name" value="5TM-5TMR_LYT"/>
    <property type="match status" value="1"/>
</dbReference>
<evidence type="ECO:0000256" key="5">
    <source>
        <dbReference type="ARBA" id="ARBA00023136"/>
    </source>
</evidence>
<evidence type="ECO:0000313" key="9">
    <source>
        <dbReference type="Proteomes" id="UP000002164"/>
    </source>
</evidence>
<dbReference type="EnsemblBacteria" id="ACA38204">
    <property type="protein sequence ID" value="ACA38204"/>
    <property type="gene ID" value="Bsph_0581"/>
</dbReference>
<dbReference type="GO" id="GO:0071555">
    <property type="term" value="P:cell wall organization"/>
    <property type="evidence" value="ECO:0007669"/>
    <property type="project" value="InterPro"/>
</dbReference>
<dbReference type="EMBL" id="CP000817">
    <property type="protein sequence ID" value="ACA38204.1"/>
    <property type="molecule type" value="Genomic_DNA"/>
</dbReference>
<keyword evidence="8" id="KW-0418">Kinase</keyword>
<dbReference type="GO" id="GO:0005524">
    <property type="term" value="F:ATP binding"/>
    <property type="evidence" value="ECO:0007669"/>
    <property type="project" value="UniProtKB-KW"/>
</dbReference>
<accession>B1HWP7</accession>
<gene>
    <name evidence="8" type="ordered locus">Bsph_0581</name>
</gene>
<organism evidence="8 9">
    <name type="scientific">Lysinibacillus sphaericus (strain C3-41)</name>
    <dbReference type="NCBI Taxonomy" id="444177"/>
    <lineage>
        <taxon>Bacteria</taxon>
        <taxon>Bacillati</taxon>
        <taxon>Bacillota</taxon>
        <taxon>Bacilli</taxon>
        <taxon>Bacillales</taxon>
        <taxon>Bacillaceae</taxon>
        <taxon>Lysinibacillus</taxon>
    </lineage>
</organism>
<keyword evidence="8" id="KW-0067">ATP-binding</keyword>
<dbReference type="GO" id="GO:0000155">
    <property type="term" value="F:phosphorelay sensor kinase activity"/>
    <property type="evidence" value="ECO:0007669"/>
    <property type="project" value="InterPro"/>
</dbReference>
<dbReference type="InterPro" id="IPR011620">
    <property type="entry name" value="Sig_transdc_His_kinase_LytS_TM"/>
</dbReference>
<keyword evidence="8" id="KW-0808">Transferase</keyword>
<dbReference type="Proteomes" id="UP000002164">
    <property type="component" value="Chromosome"/>
</dbReference>